<evidence type="ECO:0000313" key="3">
    <source>
        <dbReference type="Proteomes" id="UP000011081"/>
    </source>
</evidence>
<dbReference type="AlphaFoldDB" id="L2GTU7"/>
<dbReference type="VEuPathDB" id="MicrosporidiaDB:VCUG_01452"/>
<organism evidence="2 3">
    <name type="scientific">Vavraia culicis (isolate floridensis)</name>
    <name type="common">Microsporidian parasite</name>
    <dbReference type="NCBI Taxonomy" id="948595"/>
    <lineage>
        <taxon>Eukaryota</taxon>
        <taxon>Fungi</taxon>
        <taxon>Fungi incertae sedis</taxon>
        <taxon>Microsporidia</taxon>
        <taxon>Pleistophoridae</taxon>
        <taxon>Vavraia</taxon>
    </lineage>
</organism>
<dbReference type="HOGENOM" id="CLU_683675_0_0_1"/>
<feature type="compositionally biased region" description="Basic and acidic residues" evidence="1">
    <location>
        <begin position="182"/>
        <end position="209"/>
    </location>
</feature>
<feature type="compositionally biased region" description="Basic and acidic residues" evidence="1">
    <location>
        <begin position="244"/>
        <end position="267"/>
    </location>
</feature>
<dbReference type="GeneID" id="19879330"/>
<protein>
    <submittedName>
        <fullName evidence="2">Uncharacterized protein</fullName>
    </submittedName>
</protein>
<name>L2GTU7_VAVCU</name>
<dbReference type="OMA" id="RINMENG"/>
<reference evidence="3" key="1">
    <citation type="submission" date="2011-03" db="EMBL/GenBank/DDBJ databases">
        <title>The genome sequence of Vavraia culicis strain floridensis.</title>
        <authorList>
            <consortium name="The Broad Institute Genome Sequencing Platform"/>
            <person name="Cuomo C."/>
            <person name="Becnel J."/>
            <person name="Sanscrainte N."/>
            <person name="Young S.K."/>
            <person name="Zeng Q."/>
            <person name="Gargeya S."/>
            <person name="Fitzgerald M."/>
            <person name="Haas B."/>
            <person name="Abouelleil A."/>
            <person name="Alvarado L."/>
            <person name="Arachchi H.M."/>
            <person name="Berlin A."/>
            <person name="Chapman S.B."/>
            <person name="Gearin G."/>
            <person name="Goldberg J."/>
            <person name="Griggs A."/>
            <person name="Gujja S."/>
            <person name="Hansen M."/>
            <person name="Heiman D."/>
            <person name="Howarth C."/>
            <person name="Larimer J."/>
            <person name="Lui A."/>
            <person name="MacDonald P.J.P."/>
            <person name="McCowen C."/>
            <person name="Montmayeur A."/>
            <person name="Murphy C."/>
            <person name="Neiman D."/>
            <person name="Pearson M."/>
            <person name="Priest M."/>
            <person name="Roberts A."/>
            <person name="Saif S."/>
            <person name="Shea T."/>
            <person name="Sisk P."/>
            <person name="Stolte C."/>
            <person name="Sykes S."/>
            <person name="Wortman J."/>
            <person name="Nusbaum C."/>
            <person name="Birren B."/>
        </authorList>
    </citation>
    <scope>NUCLEOTIDE SEQUENCE [LARGE SCALE GENOMIC DNA]</scope>
    <source>
        <strain evidence="3">floridensis</strain>
    </source>
</reference>
<feature type="region of interest" description="Disordered" evidence="1">
    <location>
        <begin position="181"/>
        <end position="223"/>
    </location>
</feature>
<feature type="region of interest" description="Disordered" evidence="1">
    <location>
        <begin position="243"/>
        <end position="344"/>
    </location>
</feature>
<evidence type="ECO:0000313" key="2">
    <source>
        <dbReference type="EMBL" id="ELA47091.1"/>
    </source>
</evidence>
<dbReference type="OrthoDB" id="10560634at2759"/>
<keyword evidence="3" id="KW-1185">Reference proteome</keyword>
<dbReference type="RefSeq" id="XP_008074471.1">
    <property type="nucleotide sequence ID" value="XM_008076280.1"/>
</dbReference>
<proteinExistence type="predicted"/>
<dbReference type="Proteomes" id="UP000011081">
    <property type="component" value="Unassembled WGS sequence"/>
</dbReference>
<gene>
    <name evidence="2" type="ORF">VCUG_01452</name>
</gene>
<accession>L2GTU7</accession>
<feature type="compositionally biased region" description="Basic and acidic residues" evidence="1">
    <location>
        <begin position="296"/>
        <end position="310"/>
    </location>
</feature>
<dbReference type="InParanoid" id="L2GTU7"/>
<evidence type="ECO:0000256" key="1">
    <source>
        <dbReference type="SAM" id="MobiDB-lite"/>
    </source>
</evidence>
<dbReference type="EMBL" id="GL877425">
    <property type="protein sequence ID" value="ELA47091.1"/>
    <property type="molecule type" value="Genomic_DNA"/>
</dbReference>
<sequence>MAQQAIVKTRIGNKYEGTFKSFDQVEGTIVLEDVRLCIHSISTYTDGKRSIDSLPIISTVNSKVFSFIVFKLKSLTYLEIDGVQIKTNMFMGRSDEEHKTRINMENGCINKAKQVEEGVLFGVQDFEEKLKLCKRDGEFDGRCYELEGISDGVMGESDSRSIGVDEVSTIAVVTVTDTGINEEMKSGKNEGMRNGRSERMKSDNNERARNGKSKNNAHEKIMDEKDVSFNLSFTDEVLAVMNSSEKKDDSSESRRARDKKDFREKNESFSYKGSIDKEKYASKRNQHTSPRLKYAHSYEIDASNNEHNDESYFTNHSEGKPRARHPKKAVRQEKKRSCEKDAYGLKGNVPKNDFDFANTESIDKIESEVEKSTDNSKKSFFDEF</sequence>
<feature type="compositionally biased region" description="Basic and acidic residues" evidence="1">
    <location>
        <begin position="330"/>
        <end position="343"/>
    </location>
</feature>